<evidence type="ECO:0000256" key="1">
    <source>
        <dbReference type="ARBA" id="ARBA00022490"/>
    </source>
</evidence>
<comment type="function">
    <text evidence="3">Required for maturation of 30S ribosomal subunits.</text>
</comment>
<dbReference type="SUPFAM" id="SSF74942">
    <property type="entry name" value="YhbC-like, C-terminal domain"/>
    <property type="match status" value="1"/>
</dbReference>
<dbReference type="GO" id="GO:0005829">
    <property type="term" value="C:cytosol"/>
    <property type="evidence" value="ECO:0007669"/>
    <property type="project" value="TreeGrafter"/>
</dbReference>
<feature type="domain" description="Ribosome maturation factor RimP N-terminal" evidence="4">
    <location>
        <begin position="6"/>
        <end position="76"/>
    </location>
</feature>
<dbReference type="InterPro" id="IPR028989">
    <property type="entry name" value="RimP_N"/>
</dbReference>
<dbReference type="PANTHER" id="PTHR33867">
    <property type="entry name" value="RIBOSOME MATURATION FACTOR RIMP"/>
    <property type="match status" value="1"/>
</dbReference>
<evidence type="ECO:0000259" key="5">
    <source>
        <dbReference type="Pfam" id="PF17384"/>
    </source>
</evidence>
<keyword evidence="1 3" id="KW-0963">Cytoplasm</keyword>
<dbReference type="GO" id="GO:0006412">
    <property type="term" value="P:translation"/>
    <property type="evidence" value="ECO:0007669"/>
    <property type="project" value="TreeGrafter"/>
</dbReference>
<feature type="domain" description="Ribosome maturation factor RimP C-terminal" evidence="5">
    <location>
        <begin position="79"/>
        <end position="147"/>
    </location>
</feature>
<dbReference type="NCBIfam" id="NF000929">
    <property type="entry name" value="PRK00092.2-1"/>
    <property type="match status" value="1"/>
</dbReference>
<evidence type="ECO:0000313" key="6">
    <source>
        <dbReference type="EMBL" id="KKB64088.1"/>
    </source>
</evidence>
<dbReference type="CDD" id="cd01734">
    <property type="entry name" value="YlxS_C"/>
    <property type="match status" value="1"/>
</dbReference>
<protein>
    <recommendedName>
        <fullName evidence="3">Ribosome maturation factor RimP</fullName>
    </recommendedName>
</protein>
<dbReference type="GO" id="GO:0000028">
    <property type="term" value="P:ribosomal small subunit assembly"/>
    <property type="evidence" value="ECO:0007669"/>
    <property type="project" value="TreeGrafter"/>
</dbReference>
<evidence type="ECO:0000259" key="4">
    <source>
        <dbReference type="Pfam" id="PF02576"/>
    </source>
</evidence>
<accession>A0A0F5K1Y0</accession>
<gene>
    <name evidence="3" type="primary">rimP</name>
    <name evidence="6" type="ORF">WM40_07610</name>
</gene>
<dbReference type="Gene3D" id="2.30.30.180">
    <property type="entry name" value="Ribosome maturation factor RimP, C-terminal domain"/>
    <property type="match status" value="1"/>
</dbReference>
<dbReference type="InterPro" id="IPR036847">
    <property type="entry name" value="RimP_C_sf"/>
</dbReference>
<evidence type="ECO:0000256" key="2">
    <source>
        <dbReference type="ARBA" id="ARBA00022517"/>
    </source>
</evidence>
<dbReference type="SUPFAM" id="SSF75420">
    <property type="entry name" value="YhbC-like, N-terminal domain"/>
    <property type="match status" value="1"/>
</dbReference>
<dbReference type="EMBL" id="LAQU01000006">
    <property type="protein sequence ID" value="KKB64088.1"/>
    <property type="molecule type" value="Genomic_DNA"/>
</dbReference>
<sequence length="155" mass="17411">MQLTELIETALAGMGYELVDLERSGRGLLTVYIDFPSGDAHIAIEDCEKVTRQLQHVFTVENIDFERLEVSSPGLDRPLRKLADFTRFAGAEVTVTLKRPLDGRKQFRGILQAPEGEKIGLEFEGKTGPAVLDFTLAEIDRARLVPHVDFRSRKQ</sequence>
<dbReference type="HAMAP" id="MF_01077">
    <property type="entry name" value="RimP"/>
    <property type="match status" value="1"/>
</dbReference>
<dbReference type="AlphaFoldDB" id="A0A0F5K1Y0"/>
<comment type="caution">
    <text evidence="6">The sequence shown here is derived from an EMBL/GenBank/DDBJ whole genome shotgun (WGS) entry which is preliminary data.</text>
</comment>
<dbReference type="RefSeq" id="WP_024901332.1">
    <property type="nucleotide sequence ID" value="NZ_CADFGU010000002.1"/>
</dbReference>
<dbReference type="PANTHER" id="PTHR33867:SF1">
    <property type="entry name" value="RIBOSOME MATURATION FACTOR RIMP"/>
    <property type="match status" value="1"/>
</dbReference>
<evidence type="ECO:0000256" key="3">
    <source>
        <dbReference type="HAMAP-Rule" id="MF_01077"/>
    </source>
</evidence>
<dbReference type="Pfam" id="PF02576">
    <property type="entry name" value="RimP_N"/>
    <property type="match status" value="1"/>
</dbReference>
<dbReference type="InterPro" id="IPR028998">
    <property type="entry name" value="RimP_C"/>
</dbReference>
<dbReference type="OrthoDB" id="9805006at2"/>
<dbReference type="InterPro" id="IPR003728">
    <property type="entry name" value="Ribosome_maturation_RimP"/>
</dbReference>
<keyword evidence="7" id="KW-1185">Reference proteome</keyword>
<organism evidence="6 7">
    <name type="scientific">Robbsia andropogonis</name>
    <dbReference type="NCBI Taxonomy" id="28092"/>
    <lineage>
        <taxon>Bacteria</taxon>
        <taxon>Pseudomonadati</taxon>
        <taxon>Pseudomonadota</taxon>
        <taxon>Betaproteobacteria</taxon>
        <taxon>Burkholderiales</taxon>
        <taxon>Burkholderiaceae</taxon>
        <taxon>Robbsia</taxon>
    </lineage>
</organism>
<dbReference type="Proteomes" id="UP000033618">
    <property type="component" value="Unassembled WGS sequence"/>
</dbReference>
<dbReference type="PATRIC" id="fig|28092.6.peg.1800"/>
<dbReference type="InterPro" id="IPR035956">
    <property type="entry name" value="RimP_N_sf"/>
</dbReference>
<name>A0A0F5K1Y0_9BURK</name>
<dbReference type="Gene3D" id="3.30.300.70">
    <property type="entry name" value="RimP-like superfamily, N-terminal"/>
    <property type="match status" value="1"/>
</dbReference>
<keyword evidence="2 3" id="KW-0690">Ribosome biogenesis</keyword>
<comment type="similarity">
    <text evidence="3">Belongs to the RimP family.</text>
</comment>
<evidence type="ECO:0000313" key="7">
    <source>
        <dbReference type="Proteomes" id="UP000033618"/>
    </source>
</evidence>
<comment type="subcellular location">
    <subcellularLocation>
        <location evidence="3">Cytoplasm</location>
    </subcellularLocation>
</comment>
<dbReference type="STRING" id="28092.WM40_07610"/>
<reference evidence="6 7" key="1">
    <citation type="submission" date="2015-03" db="EMBL/GenBank/DDBJ databases">
        <title>Draft Genome Sequence of Burkholderia andropogonis type strain ICMP2807, isolated from Sorghum bicolor.</title>
        <authorList>
            <person name="Lopes-Santos L."/>
            <person name="Castro D.B."/>
            <person name="Ottoboni L.M."/>
            <person name="Park D."/>
            <person name="Weirc B.S."/>
            <person name="Destefano S.A."/>
        </authorList>
    </citation>
    <scope>NUCLEOTIDE SEQUENCE [LARGE SCALE GENOMIC DNA]</scope>
    <source>
        <strain evidence="6 7">ICMP2807</strain>
    </source>
</reference>
<dbReference type="Pfam" id="PF17384">
    <property type="entry name" value="DUF150_C"/>
    <property type="match status" value="1"/>
</dbReference>
<proteinExistence type="inferred from homology"/>